<sequence length="92" mass="11037">MRIEIVREIGDLRREIWSFCLIVDFSGRGKIYFDSWAFQSKESKRHKWKTQSHWTRLMRRDNTVDNPPLPGDVVVELREMLSDKVNTLEITK</sequence>
<protein>
    <submittedName>
        <fullName evidence="1">Uncharacterized protein</fullName>
    </submittedName>
</protein>
<accession>A0A0F9IY22</accession>
<comment type="caution">
    <text evidence="1">The sequence shown here is derived from an EMBL/GenBank/DDBJ whole genome shotgun (WGS) entry which is preliminary data.</text>
</comment>
<dbReference type="EMBL" id="LAZR01019603">
    <property type="protein sequence ID" value="KKL91937.1"/>
    <property type="molecule type" value="Genomic_DNA"/>
</dbReference>
<organism evidence="1">
    <name type="scientific">marine sediment metagenome</name>
    <dbReference type="NCBI Taxonomy" id="412755"/>
    <lineage>
        <taxon>unclassified sequences</taxon>
        <taxon>metagenomes</taxon>
        <taxon>ecological metagenomes</taxon>
    </lineage>
</organism>
<gene>
    <name evidence="1" type="ORF">LCGC14_1889710</name>
</gene>
<dbReference type="AlphaFoldDB" id="A0A0F9IY22"/>
<reference evidence="1" key="1">
    <citation type="journal article" date="2015" name="Nature">
        <title>Complex archaea that bridge the gap between prokaryotes and eukaryotes.</title>
        <authorList>
            <person name="Spang A."/>
            <person name="Saw J.H."/>
            <person name="Jorgensen S.L."/>
            <person name="Zaremba-Niedzwiedzka K."/>
            <person name="Martijn J."/>
            <person name="Lind A.E."/>
            <person name="van Eijk R."/>
            <person name="Schleper C."/>
            <person name="Guy L."/>
            <person name="Ettema T.J."/>
        </authorList>
    </citation>
    <scope>NUCLEOTIDE SEQUENCE</scope>
</reference>
<proteinExistence type="predicted"/>
<name>A0A0F9IY22_9ZZZZ</name>
<evidence type="ECO:0000313" key="1">
    <source>
        <dbReference type="EMBL" id="KKL91937.1"/>
    </source>
</evidence>